<feature type="non-terminal residue" evidence="1">
    <location>
        <position position="1"/>
    </location>
</feature>
<feature type="non-terminal residue" evidence="1">
    <location>
        <position position="63"/>
    </location>
</feature>
<organism evidence="1 2">
    <name type="scientific">Violaceomyces palustris</name>
    <dbReference type="NCBI Taxonomy" id="1673888"/>
    <lineage>
        <taxon>Eukaryota</taxon>
        <taxon>Fungi</taxon>
        <taxon>Dikarya</taxon>
        <taxon>Basidiomycota</taxon>
        <taxon>Ustilaginomycotina</taxon>
        <taxon>Ustilaginomycetes</taxon>
        <taxon>Violaceomycetales</taxon>
        <taxon>Violaceomycetaceae</taxon>
        <taxon>Violaceomyces</taxon>
    </lineage>
</organism>
<reference evidence="1 2" key="1">
    <citation type="journal article" date="2018" name="Mol. Biol. Evol.">
        <title>Broad Genomic Sampling Reveals a Smut Pathogenic Ancestry of the Fungal Clade Ustilaginomycotina.</title>
        <authorList>
            <person name="Kijpornyongpan T."/>
            <person name="Mondo S.J."/>
            <person name="Barry K."/>
            <person name="Sandor L."/>
            <person name="Lee J."/>
            <person name="Lipzen A."/>
            <person name="Pangilinan J."/>
            <person name="LaButti K."/>
            <person name="Hainaut M."/>
            <person name="Henrissat B."/>
            <person name="Grigoriev I.V."/>
            <person name="Spatafora J.W."/>
            <person name="Aime M.C."/>
        </authorList>
    </citation>
    <scope>NUCLEOTIDE SEQUENCE [LARGE SCALE GENOMIC DNA]</scope>
    <source>
        <strain evidence="1 2">SA 807</strain>
    </source>
</reference>
<proteinExistence type="predicted"/>
<dbReference type="Proteomes" id="UP000245626">
    <property type="component" value="Unassembled WGS sequence"/>
</dbReference>
<keyword evidence="2" id="KW-1185">Reference proteome</keyword>
<name>A0ACD0NKX6_9BASI</name>
<evidence type="ECO:0000313" key="2">
    <source>
        <dbReference type="Proteomes" id="UP000245626"/>
    </source>
</evidence>
<protein>
    <submittedName>
        <fullName evidence="1">Uncharacterized protein</fullName>
    </submittedName>
</protein>
<dbReference type="EMBL" id="KZ821020">
    <property type="protein sequence ID" value="PWN46476.1"/>
    <property type="molecule type" value="Genomic_DNA"/>
</dbReference>
<gene>
    <name evidence="1" type="ORF">IE53DRAFT_305555</name>
</gene>
<evidence type="ECO:0000313" key="1">
    <source>
        <dbReference type="EMBL" id="PWN46476.1"/>
    </source>
</evidence>
<accession>A0ACD0NKX6</accession>
<sequence>SSYRPWDGIDTSLLADLARRGLFNTLDTIKEAKTLMLDPSLAGPLGLVVDVNSLKQHGVEKMF</sequence>